<evidence type="ECO:0000313" key="1">
    <source>
        <dbReference type="EnsemblPlants" id="AUR62009170-RA:cds"/>
    </source>
</evidence>
<accession>A0A803LBD1</accession>
<dbReference type="AlphaFoldDB" id="A0A803LBD1"/>
<dbReference type="EnsemblPlants" id="AUR62009170-RA">
    <property type="protein sequence ID" value="AUR62009170-RA:cds"/>
    <property type="gene ID" value="AUR62009170"/>
</dbReference>
<proteinExistence type="predicted"/>
<dbReference type="Gramene" id="AUR62009170-RA">
    <property type="protein sequence ID" value="AUR62009170-RA:cds"/>
    <property type="gene ID" value="AUR62009170"/>
</dbReference>
<protein>
    <submittedName>
        <fullName evidence="1">Uncharacterized protein</fullName>
    </submittedName>
</protein>
<sequence length="122" mass="13776">MQDSKQVFQAMFKDDSLTVGGNIKAKGEVLKEFFKARSKPPNLNCRVESFARICQTFDSRRRWVAEMGFGGLLYLSGDMHLPRQLGYWLVTRLDPINLEIRNGHGHGVIKREAALFGETACG</sequence>
<organism evidence="1 2">
    <name type="scientific">Chenopodium quinoa</name>
    <name type="common">Quinoa</name>
    <dbReference type="NCBI Taxonomy" id="63459"/>
    <lineage>
        <taxon>Eukaryota</taxon>
        <taxon>Viridiplantae</taxon>
        <taxon>Streptophyta</taxon>
        <taxon>Embryophyta</taxon>
        <taxon>Tracheophyta</taxon>
        <taxon>Spermatophyta</taxon>
        <taxon>Magnoliopsida</taxon>
        <taxon>eudicotyledons</taxon>
        <taxon>Gunneridae</taxon>
        <taxon>Pentapetalae</taxon>
        <taxon>Caryophyllales</taxon>
        <taxon>Chenopodiaceae</taxon>
        <taxon>Chenopodioideae</taxon>
        <taxon>Atripliceae</taxon>
        <taxon>Chenopodium</taxon>
    </lineage>
</organism>
<reference evidence="1" key="2">
    <citation type="submission" date="2021-03" db="UniProtKB">
        <authorList>
            <consortium name="EnsemblPlants"/>
        </authorList>
    </citation>
    <scope>IDENTIFICATION</scope>
</reference>
<keyword evidence="2" id="KW-1185">Reference proteome</keyword>
<dbReference type="Proteomes" id="UP000596660">
    <property type="component" value="Unplaced"/>
</dbReference>
<name>A0A803LBD1_CHEQI</name>
<reference evidence="1" key="1">
    <citation type="journal article" date="2017" name="Nature">
        <title>The genome of Chenopodium quinoa.</title>
        <authorList>
            <person name="Jarvis D.E."/>
            <person name="Ho Y.S."/>
            <person name="Lightfoot D.J."/>
            <person name="Schmoeckel S.M."/>
            <person name="Li B."/>
            <person name="Borm T.J.A."/>
            <person name="Ohyanagi H."/>
            <person name="Mineta K."/>
            <person name="Michell C.T."/>
            <person name="Saber N."/>
            <person name="Kharbatia N.M."/>
            <person name="Rupper R.R."/>
            <person name="Sharp A.R."/>
            <person name="Dally N."/>
            <person name="Boughton B.A."/>
            <person name="Woo Y.H."/>
            <person name="Gao G."/>
            <person name="Schijlen E.G.W.M."/>
            <person name="Guo X."/>
            <person name="Momin A.A."/>
            <person name="Negrao S."/>
            <person name="Al-Babili S."/>
            <person name="Gehring C."/>
            <person name="Roessner U."/>
            <person name="Jung C."/>
            <person name="Murphy K."/>
            <person name="Arold S.T."/>
            <person name="Gojobori T."/>
            <person name="van der Linden C.G."/>
            <person name="van Loo E.N."/>
            <person name="Jellen E.N."/>
            <person name="Maughan P.J."/>
            <person name="Tester M."/>
        </authorList>
    </citation>
    <scope>NUCLEOTIDE SEQUENCE [LARGE SCALE GENOMIC DNA]</scope>
    <source>
        <strain evidence="1">cv. PI 614886</strain>
    </source>
</reference>
<evidence type="ECO:0000313" key="2">
    <source>
        <dbReference type="Proteomes" id="UP000596660"/>
    </source>
</evidence>